<name>X8JPS7_9AGAM</name>
<dbReference type="InterPro" id="IPR027417">
    <property type="entry name" value="P-loop_NTPase"/>
</dbReference>
<dbReference type="InterPro" id="IPR050209">
    <property type="entry name" value="Rab_GTPases_membrane_traffic"/>
</dbReference>
<dbReference type="SUPFAM" id="SSF52540">
    <property type="entry name" value="P-loop containing nucleoside triphosphate hydrolases"/>
    <property type="match status" value="1"/>
</dbReference>
<dbReference type="SMART" id="SM00176">
    <property type="entry name" value="RAN"/>
    <property type="match status" value="1"/>
</dbReference>
<dbReference type="NCBIfam" id="TIGR00231">
    <property type="entry name" value="small_GTP"/>
    <property type="match status" value="1"/>
</dbReference>
<dbReference type="FunFam" id="3.40.50.300:FF:001447">
    <property type="entry name" value="Ras-related protein Rab-1B"/>
    <property type="match status" value="1"/>
</dbReference>
<dbReference type="Pfam" id="PF00071">
    <property type="entry name" value="Ras"/>
    <property type="match status" value="1"/>
</dbReference>
<dbReference type="OrthoDB" id="3232162at2759"/>
<dbReference type="PANTHER" id="PTHR47979">
    <property type="entry name" value="DRAB11-RELATED"/>
    <property type="match status" value="1"/>
</dbReference>
<dbReference type="Gene3D" id="3.40.50.300">
    <property type="entry name" value="P-loop containing nucleotide triphosphate hydrolases"/>
    <property type="match status" value="1"/>
</dbReference>
<dbReference type="InterPro" id="IPR005225">
    <property type="entry name" value="Small_GTP-bd"/>
</dbReference>
<comment type="similarity">
    <text evidence="1">Belongs to the small GTPase superfamily. Rab family.</text>
</comment>
<dbReference type="PROSITE" id="PS51421">
    <property type="entry name" value="RAS"/>
    <property type="match status" value="1"/>
</dbReference>
<dbReference type="SMART" id="SM00173">
    <property type="entry name" value="RAS"/>
    <property type="match status" value="1"/>
</dbReference>
<accession>X8JPS7</accession>
<evidence type="ECO:0000313" key="2">
    <source>
        <dbReference type="EMBL" id="EUC65975.1"/>
    </source>
</evidence>
<dbReference type="PROSITE" id="PS51419">
    <property type="entry name" value="RAB"/>
    <property type="match status" value="1"/>
</dbReference>
<gene>
    <name evidence="2" type="ORF">RSOL_504230</name>
</gene>
<dbReference type="InterPro" id="IPR001806">
    <property type="entry name" value="Small_GTPase"/>
</dbReference>
<proteinExistence type="inferred from homology"/>
<dbReference type="PRINTS" id="PR00449">
    <property type="entry name" value="RASTRNSFRMNG"/>
</dbReference>
<comment type="caution">
    <text evidence="2">The sequence shown here is derived from an EMBL/GenBank/DDBJ whole genome shotgun (WGS) entry which is preliminary data.</text>
</comment>
<dbReference type="SMART" id="SM00174">
    <property type="entry name" value="RHO"/>
    <property type="match status" value="1"/>
</dbReference>
<evidence type="ECO:0000313" key="3">
    <source>
        <dbReference type="Proteomes" id="UP000030108"/>
    </source>
</evidence>
<dbReference type="EMBL" id="JATN01000310">
    <property type="protein sequence ID" value="EUC65975.1"/>
    <property type="molecule type" value="Genomic_DNA"/>
</dbReference>
<reference evidence="3" key="1">
    <citation type="journal article" date="2014" name="Genome Announc.">
        <title>Draft genome sequence of the plant-pathogenic soil fungus Rhizoctonia solani anastomosis group 3 strain Rhs1AP.</title>
        <authorList>
            <person name="Cubeta M.A."/>
            <person name="Thomas E."/>
            <person name="Dean R.A."/>
            <person name="Jabaji S."/>
            <person name="Neate S.M."/>
            <person name="Tavantzis S."/>
            <person name="Toda T."/>
            <person name="Vilgalys R."/>
            <person name="Bharathan N."/>
            <person name="Fedorova-Abrams N."/>
            <person name="Pakala S.B."/>
            <person name="Pakala S.M."/>
            <person name="Zafar N."/>
            <person name="Joardar V."/>
            <person name="Losada L."/>
            <person name="Nierman W.C."/>
        </authorList>
    </citation>
    <scope>NUCLEOTIDE SEQUENCE [LARGE SCALE GENOMIC DNA]</scope>
    <source>
        <strain evidence="3">AG-3</strain>
    </source>
</reference>
<dbReference type="AlphaFoldDB" id="X8JPS7"/>
<dbReference type="GO" id="GO:0005525">
    <property type="term" value="F:GTP binding"/>
    <property type="evidence" value="ECO:0007669"/>
    <property type="project" value="InterPro"/>
</dbReference>
<organism evidence="2 3">
    <name type="scientific">Rhizoctonia solani AG-3 Rhs1AP</name>
    <dbReference type="NCBI Taxonomy" id="1086054"/>
    <lineage>
        <taxon>Eukaryota</taxon>
        <taxon>Fungi</taxon>
        <taxon>Dikarya</taxon>
        <taxon>Basidiomycota</taxon>
        <taxon>Agaricomycotina</taxon>
        <taxon>Agaricomycetes</taxon>
        <taxon>Cantharellales</taxon>
        <taxon>Ceratobasidiaceae</taxon>
        <taxon>Rhizoctonia</taxon>
    </lineage>
</organism>
<dbReference type="PROSITE" id="PS51420">
    <property type="entry name" value="RHO"/>
    <property type="match status" value="1"/>
</dbReference>
<sequence>MAIVDSHQPEATYLTVTYDPFGQGTTIHAAVIPLTNNYTVALNSAQEALQKHFPHGSSTRPRWLAIPVKTLTTAGFSWAEISPKLFPEIIKKPGIELRLCEDHRHVNILPFGNDGNTSYRFKVITIGDSSVGKSMMLQHFTKPEGSRSDALPVTLGVHPDVSTRFMTAQGARLKVVLWDTAGQEHYRSIVTSYFRRANGVFLVYSVTNRPSFLACQNWLKDLYNNIGGPRLQNVPIMLIGNQIDLGHLRKVTTSEGEAFALNNGLLFAEVSAKEGTGVEYAFQNLVDEVFTRLKEQNRLSDYETSKGTQNVELHAKESKIRLDFSGCASSTYDAGAYVAGKTYSAAEITYSAAGRSYYNVRYALGFGKV</sequence>
<dbReference type="CDD" id="cd00154">
    <property type="entry name" value="Rab"/>
    <property type="match status" value="1"/>
</dbReference>
<dbReference type="Proteomes" id="UP000030108">
    <property type="component" value="Unassembled WGS sequence"/>
</dbReference>
<dbReference type="GO" id="GO:0003924">
    <property type="term" value="F:GTPase activity"/>
    <property type="evidence" value="ECO:0007669"/>
    <property type="project" value="InterPro"/>
</dbReference>
<evidence type="ECO:0000256" key="1">
    <source>
        <dbReference type="ARBA" id="ARBA00006270"/>
    </source>
</evidence>
<dbReference type="SMART" id="SM00175">
    <property type="entry name" value="RAB"/>
    <property type="match status" value="1"/>
</dbReference>
<protein>
    <submittedName>
        <fullName evidence="2">Small GTPase family Rab protein</fullName>
    </submittedName>
</protein>